<dbReference type="InterPro" id="IPR031052">
    <property type="entry name" value="FHY3/FAR1"/>
</dbReference>
<dbReference type="Pfam" id="PF10551">
    <property type="entry name" value="MULE"/>
    <property type="match status" value="1"/>
</dbReference>
<dbReference type="PANTHER" id="PTHR31669">
    <property type="entry name" value="PROTEIN FAR1-RELATED SEQUENCE 10-RELATED"/>
    <property type="match status" value="1"/>
</dbReference>
<organism evidence="2 3">
    <name type="scientific">Rhizophagus irregularis</name>
    <dbReference type="NCBI Taxonomy" id="588596"/>
    <lineage>
        <taxon>Eukaryota</taxon>
        <taxon>Fungi</taxon>
        <taxon>Fungi incertae sedis</taxon>
        <taxon>Mucoromycota</taxon>
        <taxon>Glomeromycotina</taxon>
        <taxon>Glomeromycetes</taxon>
        <taxon>Glomerales</taxon>
        <taxon>Glomeraceae</taxon>
        <taxon>Rhizophagus</taxon>
    </lineage>
</organism>
<reference evidence="2 3" key="2">
    <citation type="submission" date="2017-10" db="EMBL/GenBank/DDBJ databases">
        <title>Extensive intraspecific genome diversity in a model arbuscular mycorrhizal fungus.</title>
        <authorList>
            <person name="Chen E.C.H."/>
            <person name="Morin E."/>
            <person name="Baudet D."/>
            <person name="Noel J."/>
            <person name="Ndikumana S."/>
            <person name="Charron P."/>
            <person name="St-Onge C."/>
            <person name="Giorgi J."/>
            <person name="Grigoriev I.V."/>
            <person name="Roux C."/>
            <person name="Martin F.M."/>
            <person name="Corradi N."/>
        </authorList>
    </citation>
    <scope>NUCLEOTIDE SEQUENCE [LARGE SCALE GENOMIC DNA]</scope>
    <source>
        <strain evidence="2 3">C2</strain>
    </source>
</reference>
<dbReference type="VEuPathDB" id="FungiDB:RhiirFUN_010562"/>
<dbReference type="InterPro" id="IPR018289">
    <property type="entry name" value="MULE_transposase_dom"/>
</dbReference>
<evidence type="ECO:0000313" key="3">
    <source>
        <dbReference type="Proteomes" id="UP000233469"/>
    </source>
</evidence>
<dbReference type="Proteomes" id="UP000233469">
    <property type="component" value="Unassembled WGS sequence"/>
</dbReference>
<dbReference type="AlphaFoldDB" id="A0A2N1MCP6"/>
<reference evidence="2 3" key="1">
    <citation type="submission" date="2016-04" db="EMBL/GenBank/DDBJ databases">
        <title>Genome analyses suggest a sexual origin of heterokaryosis in a supposedly ancient asexual fungus.</title>
        <authorList>
            <person name="Ropars J."/>
            <person name="Sedzielewska K."/>
            <person name="Noel J."/>
            <person name="Charron P."/>
            <person name="Farinelli L."/>
            <person name="Marton T."/>
            <person name="Kruger M."/>
            <person name="Pelin A."/>
            <person name="Brachmann A."/>
            <person name="Corradi N."/>
        </authorList>
    </citation>
    <scope>NUCLEOTIDE SEQUENCE [LARGE SCALE GENOMIC DNA]</scope>
    <source>
        <strain evidence="2 3">C2</strain>
    </source>
</reference>
<proteinExistence type="predicted"/>
<dbReference type="VEuPathDB" id="FungiDB:RhiirA1_452629"/>
<evidence type="ECO:0000259" key="1">
    <source>
        <dbReference type="Pfam" id="PF10551"/>
    </source>
</evidence>
<gene>
    <name evidence="2" type="ORF">RhiirC2_794905</name>
</gene>
<accession>A0A2N1MCP6</accession>
<sequence>MPLIESEYQVQSSSRTTNTVVIDDMNKNIPPKFESITNGDYINDMNVNKAILKVNDTFKDWNKVDVIINQHARQTDITLHHDAITTKTKCPWQASFYFGKRAATIHLSKFNNVHNHQCDPVTIELAPKNQHFLQAMLDKIEHYTINRHLSTGQQIHDESDAKTMFSYLMEQHNKNPDFIVKTRLEGFSIELTGLFWMTSQQPKTNQYEMAISLFVGIDSNFKTRILIQALIKYETLADYKWILQCTLEATSNLSPVVLFTDEDLAMLDASRVISEVFYWKDIYSRVESTQQVESINGVLKKHLDRSILLKKLVKEVERELDKEAHYSRLNNYYESNPSISLLSTYKTIFKDIDSILKETLITIDQISEPDILKDIVEHMYDIPQIRLQELLSNIDNNEIQEIWEVYYIMMTSSAAKPHYVAIFADSTSFSLFHIGFIHMRWFESTPPETLNYITIAQGNKTYSSKPNNCQRQPLELLVIVDNNSIPEISNPKYHKPKGRPPKCYKSQMEMTSKQNITSSSKTCSYCLEKGYNIKSCAKNKASVQ</sequence>
<feature type="domain" description="MULE transposase" evidence="1">
    <location>
        <begin position="203"/>
        <end position="271"/>
    </location>
</feature>
<comment type="caution">
    <text evidence="2">The sequence shown here is derived from an EMBL/GenBank/DDBJ whole genome shotgun (WGS) entry which is preliminary data.</text>
</comment>
<evidence type="ECO:0000313" key="2">
    <source>
        <dbReference type="EMBL" id="PKK59383.1"/>
    </source>
</evidence>
<name>A0A2N1MCP6_9GLOM</name>
<protein>
    <recommendedName>
        <fullName evidence="1">MULE transposase domain-containing protein</fullName>
    </recommendedName>
</protein>
<dbReference type="PANTHER" id="PTHR31669:SF302">
    <property type="entry name" value="PROTEIN FAR1-RELATED SEQUENCE"/>
    <property type="match status" value="1"/>
</dbReference>
<dbReference type="VEuPathDB" id="FungiDB:FUN_025273"/>
<dbReference type="VEuPathDB" id="FungiDB:FUN_012632"/>
<dbReference type="VEuPathDB" id="FungiDB:RhiirFUN_010563"/>
<dbReference type="GO" id="GO:0006355">
    <property type="term" value="P:regulation of DNA-templated transcription"/>
    <property type="evidence" value="ECO:0007669"/>
    <property type="project" value="InterPro"/>
</dbReference>
<dbReference type="EMBL" id="LLXL01003069">
    <property type="protein sequence ID" value="PKK59383.1"/>
    <property type="molecule type" value="Genomic_DNA"/>
</dbReference>